<dbReference type="FunFam" id="2.60.120.650:FF:000001">
    <property type="entry name" value="Putative lysine-specific demethylase 5b"/>
    <property type="match status" value="1"/>
</dbReference>
<dbReference type="GO" id="GO:0003677">
    <property type="term" value="F:DNA binding"/>
    <property type="evidence" value="ECO:0007669"/>
    <property type="project" value="InterPro"/>
</dbReference>
<feature type="compositionally biased region" description="Basic and acidic residues" evidence="16">
    <location>
        <begin position="2097"/>
        <end position="2113"/>
    </location>
</feature>
<dbReference type="CTD" id="5927"/>
<evidence type="ECO:0000256" key="9">
    <source>
        <dbReference type="ARBA" id="ARBA00022853"/>
    </source>
</evidence>
<feature type="region of interest" description="Disordered" evidence="16">
    <location>
        <begin position="1965"/>
        <end position="2022"/>
    </location>
</feature>
<dbReference type="Proteomes" id="UP000007110">
    <property type="component" value="Unassembled WGS sequence"/>
</dbReference>
<dbReference type="GeneID" id="578457"/>
<evidence type="ECO:0000256" key="2">
    <source>
        <dbReference type="ARBA" id="ARBA00004123"/>
    </source>
</evidence>
<dbReference type="EC" id="1.14.11.67" evidence="4"/>
<evidence type="ECO:0000256" key="3">
    <source>
        <dbReference type="ARBA" id="ARBA00006801"/>
    </source>
</evidence>
<dbReference type="PROSITE" id="PS50016">
    <property type="entry name" value="ZF_PHD_2"/>
    <property type="match status" value="3"/>
</dbReference>
<comment type="similarity">
    <text evidence="3">Belongs to the JARID1 histone demethylase family.</text>
</comment>
<dbReference type="SUPFAM" id="SSF51197">
    <property type="entry name" value="Clavaminate synthase-like"/>
    <property type="match status" value="1"/>
</dbReference>
<dbReference type="PROSITE" id="PS51011">
    <property type="entry name" value="ARID"/>
    <property type="match status" value="1"/>
</dbReference>
<keyword evidence="8" id="KW-0862">Zinc</keyword>
<dbReference type="PANTHER" id="PTHR10694:SF33">
    <property type="entry name" value="LYSINE-SPECIFIC DEMETHYLASE 5"/>
    <property type="match status" value="1"/>
</dbReference>
<keyword evidence="12" id="KW-0408">Iron</keyword>
<evidence type="ECO:0000256" key="11">
    <source>
        <dbReference type="ARBA" id="ARBA00023002"/>
    </source>
</evidence>
<dbReference type="GO" id="GO:0005634">
    <property type="term" value="C:nucleus"/>
    <property type="evidence" value="ECO:0000318"/>
    <property type="project" value="GO_Central"/>
</dbReference>
<feature type="region of interest" description="Disordered" evidence="16">
    <location>
        <begin position="193"/>
        <end position="215"/>
    </location>
</feature>
<feature type="compositionally biased region" description="Polar residues" evidence="16">
    <location>
        <begin position="1993"/>
        <end position="2022"/>
    </location>
</feature>
<keyword evidence="10" id="KW-0223">Dioxygenase</keyword>
<dbReference type="InterPro" id="IPR003347">
    <property type="entry name" value="JmjC_dom"/>
</dbReference>
<dbReference type="GO" id="GO:0034647">
    <property type="term" value="F:histone H3K4me/H3K4me2/H3K4me3 demethylase activity"/>
    <property type="evidence" value="ECO:0000318"/>
    <property type="project" value="GO_Central"/>
</dbReference>
<dbReference type="FunCoup" id="A0A7M7MZC0">
    <property type="interactions" value="1727"/>
</dbReference>
<evidence type="ECO:0000256" key="14">
    <source>
        <dbReference type="ARBA" id="ARBA00048734"/>
    </source>
</evidence>
<evidence type="ECO:0000259" key="19">
    <source>
        <dbReference type="PROSITE" id="PS51183"/>
    </source>
</evidence>
<keyword evidence="5" id="KW-0479">Metal-binding</keyword>
<dbReference type="CDD" id="cd15605">
    <property type="entry name" value="PHD1_Lid_like"/>
    <property type="match status" value="1"/>
</dbReference>
<evidence type="ECO:0000256" key="5">
    <source>
        <dbReference type="ARBA" id="ARBA00022723"/>
    </source>
</evidence>
<dbReference type="InterPro" id="IPR001606">
    <property type="entry name" value="ARID_dom"/>
</dbReference>
<keyword evidence="11" id="KW-0560">Oxidoreductase</keyword>
<organism evidence="21 22">
    <name type="scientific">Strongylocentrotus purpuratus</name>
    <name type="common">Purple sea urchin</name>
    <dbReference type="NCBI Taxonomy" id="7668"/>
    <lineage>
        <taxon>Eukaryota</taxon>
        <taxon>Metazoa</taxon>
        <taxon>Echinodermata</taxon>
        <taxon>Eleutherozoa</taxon>
        <taxon>Echinozoa</taxon>
        <taxon>Echinoidea</taxon>
        <taxon>Euechinoidea</taxon>
        <taxon>Echinacea</taxon>
        <taxon>Camarodonta</taxon>
        <taxon>Echinidea</taxon>
        <taxon>Strongylocentrotidae</taxon>
        <taxon>Strongylocentrotus</taxon>
    </lineage>
</organism>
<dbReference type="Pfam" id="PF02373">
    <property type="entry name" value="JmjC"/>
    <property type="match status" value="1"/>
</dbReference>
<dbReference type="Pfam" id="PF02375">
    <property type="entry name" value="JmjN"/>
    <property type="match status" value="1"/>
</dbReference>
<feature type="compositionally biased region" description="Low complexity" evidence="16">
    <location>
        <begin position="2206"/>
        <end position="2222"/>
    </location>
</feature>
<dbReference type="Pfam" id="PF21323">
    <property type="entry name" value="KDM5_C-hel"/>
    <property type="match status" value="1"/>
</dbReference>
<reference evidence="21" key="2">
    <citation type="submission" date="2021-01" db="UniProtKB">
        <authorList>
            <consortium name="EnsemblMetazoa"/>
        </authorList>
    </citation>
    <scope>IDENTIFICATION</scope>
</reference>
<dbReference type="GO" id="GO:0008270">
    <property type="term" value="F:zinc ion binding"/>
    <property type="evidence" value="ECO:0007669"/>
    <property type="project" value="UniProtKB-KW"/>
</dbReference>
<evidence type="ECO:0000256" key="1">
    <source>
        <dbReference type="ARBA" id="ARBA00001954"/>
    </source>
</evidence>
<dbReference type="Pfam" id="PF02928">
    <property type="entry name" value="zf-C5HC2"/>
    <property type="match status" value="1"/>
</dbReference>
<dbReference type="SMART" id="SM00545">
    <property type="entry name" value="JmjN"/>
    <property type="match status" value="1"/>
</dbReference>
<keyword evidence="22" id="KW-1185">Reference proteome</keyword>
<feature type="compositionally biased region" description="Basic and acidic residues" evidence="16">
    <location>
        <begin position="2069"/>
        <end position="2083"/>
    </location>
</feature>
<dbReference type="InterPro" id="IPR003349">
    <property type="entry name" value="JmjN"/>
</dbReference>
<proteinExistence type="inferred from homology"/>
<protein>
    <recommendedName>
        <fullName evidence="4">[histone H3]-trimethyl-L-lysine(4) demethylase</fullName>
        <ecNumber evidence="4">1.14.11.67</ecNumber>
    </recommendedName>
</protein>
<comment type="subcellular location">
    <subcellularLocation>
        <location evidence="2">Nucleus</location>
    </subcellularLocation>
</comment>
<feature type="region of interest" description="Disordered" evidence="16">
    <location>
        <begin position="1736"/>
        <end position="1766"/>
    </location>
</feature>
<dbReference type="InParanoid" id="A0A7M7MZC0"/>
<dbReference type="PROSITE" id="PS51184">
    <property type="entry name" value="JMJC"/>
    <property type="match status" value="1"/>
</dbReference>
<dbReference type="InterPro" id="IPR013083">
    <property type="entry name" value="Znf_RING/FYVE/PHD"/>
</dbReference>
<dbReference type="EnsemblMetazoa" id="XM_030972087">
    <property type="protein sequence ID" value="XP_030827947"/>
    <property type="gene ID" value="LOC578457"/>
</dbReference>
<evidence type="ECO:0000256" key="13">
    <source>
        <dbReference type="ARBA" id="ARBA00023242"/>
    </source>
</evidence>
<feature type="domain" description="PHD-type" evidence="17">
    <location>
        <begin position="342"/>
        <end position="392"/>
    </location>
</feature>
<dbReference type="InterPro" id="IPR011011">
    <property type="entry name" value="Znf_FYVE_PHD"/>
</dbReference>
<dbReference type="RefSeq" id="XP_030827947.1">
    <property type="nucleotide sequence ID" value="XM_030972087.1"/>
</dbReference>
<dbReference type="InterPro" id="IPR036431">
    <property type="entry name" value="ARID_dom_sf"/>
</dbReference>
<feature type="region of interest" description="Disordered" evidence="16">
    <location>
        <begin position="273"/>
        <end position="327"/>
    </location>
</feature>
<dbReference type="InterPro" id="IPR001965">
    <property type="entry name" value="Znf_PHD"/>
</dbReference>
<dbReference type="GO" id="GO:0006338">
    <property type="term" value="P:chromatin remodeling"/>
    <property type="evidence" value="ECO:0000318"/>
    <property type="project" value="GO_Central"/>
</dbReference>
<dbReference type="GO" id="GO:0000785">
    <property type="term" value="C:chromatin"/>
    <property type="evidence" value="ECO:0000318"/>
    <property type="project" value="GO_Central"/>
</dbReference>
<sequence length="2291" mass="254982">MDNDQIFTPPPEAPVFEPSEEDFSDPLAYIAKIRPIAEKTGICKIRPPPDWQPPFAVDVENFRFTPRIQRLNELEAKTRIKLNFLDSIAKFWELQGCRLKIPNVCGKCLDLYNLSKIVQDECGFEIVCRERKWSRVANRLHYPPGKGVGSQLLKHYERILWPYDVFHSGASFDQPVQPLPEGDAKDKDYVPHGIPSRQAIKPPSTGGYSRRVKRQAPECSLLSRTPQEPLTVDISNNPELKKLQLFGPGPKFAGLGLVAQPGEKKGSFDEIPMMMSPERNGLDGSWAKLDRQSSTSEQDTKESKGTPKKTPKSSPRKTAHDLAAASSNMQMRARTGVSLIEMYMCHTCGRGDVEDCLLLCDGCDDSFHTFCLIPPLPEVPKGDWRCPSCVAKGLSKPQDPFGFETARKEYSLQTFGEKADQFKKDFFSMPVHMVPPEQIEKEFWRLVQSVEDDVLVEYGADIHTLTQGSGFPTKKSKVVAPEDQEYITSPWNLNNLPVQDESVLCHINADISGMKVPWIYVGMCFSSFCWHNEDHWSYSINYLHWGEPKTWYGVPGSAAELFESAMKRQAPELFDAQPDLLHQLVTIMSPTVLMNHGVPIVRTNQCAGEFVVTFPRAYHAGFNQGYNFAEAVNFCPADWLPMGRACIDYYRSLQRVCVFSHEELVCKMAADPESLDLSMAAAVYKEMLHIVNEEKRCRKALLERGITEAEREAFELLPDDERQCESCKTTCFLSAITCPCTPNKLVCIHHVDKLCDCLSSRHCLRYRYTLDELPAMLHNLKIRAESFDNWANKVKNALEASQDSKLDMPQLKEMIEEADEKHFPDNELLQQLMNAVAEAERCASVALQLVNKKHRTRSKSNVDSKFVTKLNYEELTDFMEQVQSLPCDIREAELVQKLVDEVEKFRSEAQDALSDAIPNSDKLKRLLEAGAALDIELPEIPKLKLELHQARWLDDVRATLALPTSVTLETLRKLIDSGVSLAPHQAIEKAMAELQELLTVSERWEEKAKLCLVAKPRHAIATLEAIINEARNIPVHLPNTISLKEALKKAKDWSKQIEEIQSGEHFPYLDVLECMVVHGRSIPVRLEQLAQVESQVAAARAWRDRAGRTFLKKNSSYTLLEVLSPRADIGQYLSGKARRKKQKDMERLKEQEKEYATDVDIDSSTSGSRDPATFMASYKNAEIEELDAINTLRDKNRRKQQLEEDGVEQGKYCVCRKPVSGFMLQCELCKDWFHTTCVPLPKASNKSKFSNGLGGSNVSTSSGVQNIKDVKFLCPMCLRSRRPRLETILSLLVSLQKLPVRLPEGEALQRLTEHAMNWQDRAKQALATDELSDALTRLSSMSQKMMEQAAKAKTERIISAELKKAARKPELQERVESITAMVAESSNGVHHDSILHGMPPVPTKSEGMRRDEEEEQVDMDMGVSITMDVSSDDVGVDVPSVMSSGMDTGFASEHAYSAASKPAPSQPSKKHPRKTPLIPRTMDPTSPPPPLGSSTGSQSSATLELSLYARAQLEDLMVEGDLLEVSLDDTQQLWRVLQACQPVQQERFMEHILEQMPPESLEKLKVKSEAKEKKKMKLKRKKEDIEIMSAEMKLEKKKKKKEKKEKELVPPGSAPLTPQKKLGEKVKKEGKENKEKQKKKMKRKKGEKLLGPGNLPIKKEDTKDELIVNVDGDEDEDDEVCSAKKCLRPLGDDINWVQCDCCEKWYHLLCIGMKQQPDEDEDFVCRICIKKRALQKAGGQKPKQRTDSTSPSPVTTPIKQTMTSTASQEIITKTVAMTQGVVKVHSSGRSSGRSSPATVSSGRNSPTLVPKKEEAQGTSGRSSPALSTSGRKTPSAMSLGRNSPLTLSTGRSSPATVTMHAATGRKSPALTLADRKSPLIFTSKSEMTKDGPTELDITSQSAMSVQKAVESILPMDKDTENKMVCEENDQVLVQKQSVKLEVVTKPSSEITEVKPSPHAVVVPLITSKPSDEGSETQKEDSAASAKIIDPQEPMSTNEQPQASVASSQMLCESVQSEASVTVVKSETVAAASLLEIGQEVSEAIQDPSTTEDPKCENTVPDGTSIHMSQSDDLKDTSESKNDMEPMPVDAVTSNEEVETKASEIPDSERKVDPKPLSPSSEQMEVQLAIEACQNSGTESEQPPDDVKVAVESENLPEEPIQPTDSQSSSESNENEVPPAVSDDTLVAQPSSPPTLIKEPESNLPDTVETLEPPLVEPVELEPIATQCASSKAPDAPALIQEEEDKTPPSEPSEPMEVTESLDSEPRQESEGTGETFPERVCDVSDEQMESS</sequence>
<comment type="catalytic activity">
    <reaction evidence="14">
        <text>N(6),N(6),N(6)-trimethyl-L-lysyl(4)-[histone H3] + 3 2-oxoglutarate + 3 O2 = L-lysyl(4)-[histone H3] + 3 formaldehyde + 3 succinate + 3 CO2</text>
        <dbReference type="Rhea" id="RHEA:60208"/>
        <dbReference type="Rhea" id="RHEA-COMP:15537"/>
        <dbReference type="Rhea" id="RHEA-COMP:15547"/>
        <dbReference type="ChEBI" id="CHEBI:15379"/>
        <dbReference type="ChEBI" id="CHEBI:16526"/>
        <dbReference type="ChEBI" id="CHEBI:16810"/>
        <dbReference type="ChEBI" id="CHEBI:16842"/>
        <dbReference type="ChEBI" id="CHEBI:29969"/>
        <dbReference type="ChEBI" id="CHEBI:30031"/>
        <dbReference type="ChEBI" id="CHEBI:61961"/>
        <dbReference type="EC" id="1.14.11.67"/>
    </reaction>
</comment>
<evidence type="ECO:0000256" key="7">
    <source>
        <dbReference type="ARBA" id="ARBA00022771"/>
    </source>
</evidence>
<evidence type="ECO:0000256" key="15">
    <source>
        <dbReference type="PROSITE-ProRule" id="PRU00146"/>
    </source>
</evidence>
<feature type="compositionally biased region" description="Low complexity" evidence="16">
    <location>
        <begin position="1457"/>
        <end position="1467"/>
    </location>
</feature>
<dbReference type="KEGG" id="spu:578457"/>
<feature type="compositionally biased region" description="Low complexity" evidence="16">
    <location>
        <begin position="1748"/>
        <end position="1757"/>
    </location>
</feature>
<keyword evidence="9" id="KW-0156">Chromatin regulator</keyword>
<feature type="compositionally biased region" description="Low complexity" evidence="16">
    <location>
        <begin position="2165"/>
        <end position="2175"/>
    </location>
</feature>
<evidence type="ECO:0000313" key="21">
    <source>
        <dbReference type="EnsemblMetazoa" id="XP_030827947"/>
    </source>
</evidence>
<dbReference type="PROSITE" id="PS51183">
    <property type="entry name" value="JMJN"/>
    <property type="match status" value="1"/>
</dbReference>
<dbReference type="Gene3D" id="2.60.120.650">
    <property type="entry name" value="Cupin"/>
    <property type="match status" value="1"/>
</dbReference>
<keyword evidence="6" id="KW-0677">Repeat</keyword>
<dbReference type="PANTHER" id="PTHR10694">
    <property type="entry name" value="LYSINE-SPECIFIC DEMETHYLASE"/>
    <property type="match status" value="1"/>
</dbReference>
<feature type="domain" description="PHD-type" evidence="17">
    <location>
        <begin position="1210"/>
        <end position="1280"/>
    </location>
</feature>
<feature type="compositionally biased region" description="Polar residues" evidence="16">
    <location>
        <begin position="1816"/>
        <end position="1854"/>
    </location>
</feature>
<dbReference type="InterPro" id="IPR019786">
    <property type="entry name" value="Zinc_finger_PHD-type_CS"/>
</dbReference>
<dbReference type="InterPro" id="IPR004198">
    <property type="entry name" value="Znf_C5HC2"/>
</dbReference>
<feature type="domain" description="ARID" evidence="18">
    <location>
        <begin position="78"/>
        <end position="168"/>
    </location>
</feature>
<feature type="domain" description="PHD-type" evidence="17">
    <location>
        <begin position="1678"/>
        <end position="1731"/>
    </location>
</feature>
<feature type="region of interest" description="Disordered" evidence="16">
    <location>
        <begin position="1140"/>
        <end position="1171"/>
    </location>
</feature>
<feature type="region of interest" description="Disordered" evidence="16">
    <location>
        <begin position="2041"/>
        <end position="2291"/>
    </location>
</feature>
<name>A0A7M7MZC0_STRPU</name>
<dbReference type="Pfam" id="PF08429">
    <property type="entry name" value="PLU-1"/>
    <property type="match status" value="1"/>
</dbReference>
<evidence type="ECO:0000256" key="4">
    <source>
        <dbReference type="ARBA" id="ARBA00012902"/>
    </source>
</evidence>
<feature type="compositionally biased region" description="Basic and acidic residues" evidence="16">
    <location>
        <begin position="1143"/>
        <end position="1156"/>
    </location>
</feature>
<feature type="region of interest" description="Disordered" evidence="16">
    <location>
        <begin position="1455"/>
        <end position="1500"/>
    </location>
</feature>
<reference evidence="22" key="1">
    <citation type="submission" date="2015-02" db="EMBL/GenBank/DDBJ databases">
        <title>Genome sequencing for Strongylocentrotus purpuratus.</title>
        <authorList>
            <person name="Murali S."/>
            <person name="Liu Y."/>
            <person name="Vee V."/>
            <person name="English A."/>
            <person name="Wang M."/>
            <person name="Skinner E."/>
            <person name="Han Y."/>
            <person name="Muzny D.M."/>
            <person name="Worley K.C."/>
            <person name="Gibbs R.A."/>
        </authorList>
    </citation>
    <scope>NUCLEOTIDE SEQUENCE</scope>
</reference>
<feature type="region of interest" description="Disordered" evidence="16">
    <location>
        <begin position="1782"/>
        <end position="1854"/>
    </location>
</feature>
<feature type="compositionally biased region" description="Basic residues" evidence="16">
    <location>
        <begin position="306"/>
        <end position="317"/>
    </location>
</feature>
<dbReference type="Pfam" id="PF01388">
    <property type="entry name" value="ARID"/>
    <property type="match status" value="1"/>
</dbReference>
<feature type="compositionally biased region" description="Basic and acidic residues" evidence="16">
    <location>
        <begin position="1621"/>
        <end position="1635"/>
    </location>
</feature>
<dbReference type="InterPro" id="IPR013637">
    <property type="entry name" value="Lys_sp_deMease-like_dom"/>
</dbReference>
<dbReference type="InterPro" id="IPR047970">
    <property type="entry name" value="KDM5A_PHD2"/>
</dbReference>
<dbReference type="SMART" id="SM00558">
    <property type="entry name" value="JmjC"/>
    <property type="match status" value="1"/>
</dbReference>
<evidence type="ECO:0000313" key="22">
    <source>
        <dbReference type="Proteomes" id="UP000007110"/>
    </source>
</evidence>
<feature type="compositionally biased region" description="Basic residues" evidence="16">
    <location>
        <begin position="1636"/>
        <end position="1646"/>
    </location>
</feature>
<evidence type="ECO:0000259" key="18">
    <source>
        <dbReference type="PROSITE" id="PS51011"/>
    </source>
</evidence>
<dbReference type="FunFam" id="1.10.150.60:FF:000001">
    <property type="entry name" value="Putative lysine-specific demethylase 5b"/>
    <property type="match status" value="1"/>
</dbReference>
<feature type="domain" description="JmjC" evidence="20">
    <location>
        <begin position="485"/>
        <end position="651"/>
    </location>
</feature>
<evidence type="ECO:0000256" key="10">
    <source>
        <dbReference type="ARBA" id="ARBA00022964"/>
    </source>
</evidence>
<dbReference type="Gene3D" id="1.10.150.60">
    <property type="entry name" value="ARID DNA-binding domain"/>
    <property type="match status" value="1"/>
</dbReference>
<keyword evidence="13" id="KW-0539">Nucleus</keyword>
<dbReference type="SMART" id="SM00249">
    <property type="entry name" value="PHD"/>
    <property type="match status" value="3"/>
</dbReference>
<dbReference type="SUPFAM" id="SSF46774">
    <property type="entry name" value="ARID-like"/>
    <property type="match status" value="1"/>
</dbReference>
<evidence type="ECO:0000256" key="6">
    <source>
        <dbReference type="ARBA" id="ARBA00022737"/>
    </source>
</evidence>
<evidence type="ECO:0000259" key="20">
    <source>
        <dbReference type="PROSITE" id="PS51184"/>
    </source>
</evidence>
<dbReference type="InterPro" id="IPR048615">
    <property type="entry name" value="KDM5_C-hel"/>
</dbReference>
<feature type="region of interest" description="Disordered" evidence="16">
    <location>
        <begin position="1595"/>
        <end position="1658"/>
    </location>
</feature>
<dbReference type="InterPro" id="IPR019787">
    <property type="entry name" value="Znf_PHD-finger"/>
</dbReference>
<dbReference type="GO" id="GO:0006355">
    <property type="term" value="P:regulation of DNA-templated transcription"/>
    <property type="evidence" value="ECO:0000318"/>
    <property type="project" value="GO_Central"/>
</dbReference>
<dbReference type="OMA" id="YRTNQHA"/>
<feature type="compositionally biased region" description="Polar residues" evidence="16">
    <location>
        <begin position="1796"/>
        <end position="1807"/>
    </location>
</feature>
<evidence type="ECO:0000256" key="8">
    <source>
        <dbReference type="ARBA" id="ARBA00022833"/>
    </source>
</evidence>
<feature type="compositionally biased region" description="Basic and acidic residues" evidence="16">
    <location>
        <begin position="1969"/>
        <end position="1981"/>
    </location>
</feature>
<keyword evidence="7 15" id="KW-0863">Zinc-finger</keyword>
<dbReference type="CDD" id="cd15610">
    <property type="entry name" value="PHD3_KDM5A_like"/>
    <property type="match status" value="1"/>
</dbReference>
<evidence type="ECO:0000259" key="17">
    <source>
        <dbReference type="PROSITE" id="PS50016"/>
    </source>
</evidence>
<dbReference type="OrthoDB" id="1678912at2759"/>
<dbReference type="CDD" id="cd16864">
    <property type="entry name" value="ARID_JARID"/>
    <property type="match status" value="1"/>
</dbReference>
<comment type="cofactor">
    <cofactor evidence="1">
        <name>Fe(2+)</name>
        <dbReference type="ChEBI" id="CHEBI:29033"/>
    </cofactor>
</comment>
<evidence type="ECO:0000256" key="12">
    <source>
        <dbReference type="ARBA" id="ARBA00023004"/>
    </source>
</evidence>
<dbReference type="Pfam" id="PF00628">
    <property type="entry name" value="PHD"/>
    <property type="match status" value="2"/>
</dbReference>
<dbReference type="SMART" id="SM00501">
    <property type="entry name" value="BRIGHT"/>
    <property type="match status" value="1"/>
</dbReference>
<evidence type="ECO:0000256" key="16">
    <source>
        <dbReference type="SAM" id="MobiDB-lite"/>
    </source>
</evidence>
<dbReference type="SMART" id="SM01014">
    <property type="entry name" value="ARID"/>
    <property type="match status" value="1"/>
</dbReference>
<accession>A0A7M7MZC0</accession>
<dbReference type="PROSITE" id="PS01359">
    <property type="entry name" value="ZF_PHD_1"/>
    <property type="match status" value="2"/>
</dbReference>
<feature type="domain" description="JmjN" evidence="19">
    <location>
        <begin position="13"/>
        <end position="54"/>
    </location>
</feature>
<dbReference type="SUPFAM" id="SSF57903">
    <property type="entry name" value="FYVE/PHD zinc finger"/>
    <property type="match status" value="3"/>
</dbReference>
<dbReference type="Gene3D" id="3.30.40.10">
    <property type="entry name" value="Zinc/RING finger domain, C3HC4 (zinc finger)"/>
    <property type="match status" value="3"/>
</dbReference>
<dbReference type="CDD" id="cd15606">
    <property type="entry name" value="PHD2_KDM5A"/>
    <property type="match status" value="1"/>
</dbReference>